<sequence>MAAAPPLPRFEKVLNFRDVSSLLSPPSKLKPGMLYRSARPDEATPADQALLTETFNIATIVDLRSPTEHLEQARRLAALAETSAATSPPTTTVPTARTTSAAATAADLPKIPGVAYRDVNFNGNGYIRSMLAQLSWPAYLQVLAYYVAGYRVEAVNIIGRDVMSLRGVIGLMLDSLAVCTAEIATVFNDVLAREESYPVLWHCTQGKDRTGLVTMLTLFLLGVSEEDVQRDYMATQKELDPEREERVKEIARIGLGPEWADCDPKLVSEAKRFLDAEYGGVEGYLEKAGVRKETQEKIKGLLGV</sequence>
<accession>A0ABR3SGP2</accession>
<dbReference type="Gene3D" id="3.90.190.10">
    <property type="entry name" value="Protein tyrosine phosphatase superfamily"/>
    <property type="match status" value="1"/>
</dbReference>
<evidence type="ECO:0000313" key="2">
    <source>
        <dbReference type="Proteomes" id="UP001521116"/>
    </source>
</evidence>
<evidence type="ECO:0000313" key="1">
    <source>
        <dbReference type="EMBL" id="KAL1620482.1"/>
    </source>
</evidence>
<gene>
    <name evidence="1" type="ORF">SLS56_009661</name>
</gene>
<dbReference type="SUPFAM" id="SSF52799">
    <property type="entry name" value="(Phosphotyrosine protein) phosphatases II"/>
    <property type="match status" value="1"/>
</dbReference>
<keyword evidence="2" id="KW-1185">Reference proteome</keyword>
<protein>
    <recommendedName>
        <fullName evidence="3">Tyrosine specific protein phosphatases domain-containing protein</fullName>
    </recommendedName>
</protein>
<name>A0ABR3SGP2_9PEZI</name>
<dbReference type="PANTHER" id="PTHR31126">
    <property type="entry name" value="TYROSINE-PROTEIN PHOSPHATASE"/>
    <property type="match status" value="1"/>
</dbReference>
<dbReference type="InterPro" id="IPR029021">
    <property type="entry name" value="Prot-tyrosine_phosphatase-like"/>
</dbReference>
<dbReference type="Pfam" id="PF13350">
    <property type="entry name" value="Y_phosphatase3"/>
    <property type="match status" value="2"/>
</dbReference>
<dbReference type="InterPro" id="IPR026893">
    <property type="entry name" value="Tyr/Ser_Pase_IphP-type"/>
</dbReference>
<comment type="caution">
    <text evidence="1">The sequence shown here is derived from an EMBL/GenBank/DDBJ whole genome shotgun (WGS) entry which is preliminary data.</text>
</comment>
<evidence type="ECO:0008006" key="3">
    <source>
        <dbReference type="Google" id="ProtNLM"/>
    </source>
</evidence>
<organism evidence="1 2">
    <name type="scientific">Neofusicoccum ribis</name>
    <dbReference type="NCBI Taxonomy" id="45134"/>
    <lineage>
        <taxon>Eukaryota</taxon>
        <taxon>Fungi</taxon>
        <taxon>Dikarya</taxon>
        <taxon>Ascomycota</taxon>
        <taxon>Pezizomycotina</taxon>
        <taxon>Dothideomycetes</taxon>
        <taxon>Dothideomycetes incertae sedis</taxon>
        <taxon>Botryosphaeriales</taxon>
        <taxon>Botryosphaeriaceae</taxon>
        <taxon>Neofusicoccum</taxon>
    </lineage>
</organism>
<dbReference type="PANTHER" id="PTHR31126:SF10">
    <property type="entry name" value="PROTEIN PHOSPHATASE, PUTATIVE (AFU_ORTHOLOGUE AFUA_6G06650)-RELATED"/>
    <property type="match status" value="1"/>
</dbReference>
<reference evidence="1 2" key="1">
    <citation type="submission" date="2024-02" db="EMBL/GenBank/DDBJ databases">
        <title>De novo assembly and annotation of 12 fungi associated with fruit tree decline syndrome in Ontario, Canada.</title>
        <authorList>
            <person name="Sulman M."/>
            <person name="Ellouze W."/>
            <person name="Ilyukhin E."/>
        </authorList>
    </citation>
    <scope>NUCLEOTIDE SEQUENCE [LARGE SCALE GENOMIC DNA]</scope>
    <source>
        <strain evidence="1 2">M1-105</strain>
    </source>
</reference>
<dbReference type="EMBL" id="JAJVDC020000168">
    <property type="protein sequence ID" value="KAL1620482.1"/>
    <property type="molecule type" value="Genomic_DNA"/>
</dbReference>
<proteinExistence type="predicted"/>
<dbReference type="Proteomes" id="UP001521116">
    <property type="component" value="Unassembled WGS sequence"/>
</dbReference>